<dbReference type="Proteomes" id="UP000076321">
    <property type="component" value="Unassembled WGS sequence"/>
</dbReference>
<reference evidence="1 3" key="1">
    <citation type="submission" date="2015-12" db="EMBL/GenBank/DDBJ databases">
        <title>Amycolatopsis regifaucium genome sequencing and assembly.</title>
        <authorList>
            <person name="Mayilraj S."/>
        </authorList>
    </citation>
    <scope>NUCLEOTIDE SEQUENCE [LARGE SCALE GENOMIC DNA]</scope>
    <source>
        <strain evidence="1 3">GY080</strain>
    </source>
</reference>
<evidence type="ECO:0000313" key="1">
    <source>
        <dbReference type="EMBL" id="KZB86542.1"/>
    </source>
</evidence>
<accession>A0A154MQF7</accession>
<dbReference type="Proteomes" id="UP000186883">
    <property type="component" value="Unassembled WGS sequence"/>
</dbReference>
<proteinExistence type="predicted"/>
<protein>
    <submittedName>
        <fullName evidence="1">Uncharacterized protein</fullName>
    </submittedName>
</protein>
<gene>
    <name evidence="2" type="ORF">ATP06_0235875</name>
    <name evidence="1" type="ORF">AVL48_26230</name>
</gene>
<comment type="caution">
    <text evidence="1">The sequence shown here is derived from an EMBL/GenBank/DDBJ whole genome shotgun (WGS) entry which is preliminary data.</text>
</comment>
<evidence type="ECO:0000313" key="2">
    <source>
        <dbReference type="EMBL" id="OKA03487.1"/>
    </source>
</evidence>
<evidence type="ECO:0000313" key="3">
    <source>
        <dbReference type="Proteomes" id="UP000076321"/>
    </source>
</evidence>
<dbReference type="EMBL" id="LQCI01000007">
    <property type="protein sequence ID" value="KZB86542.1"/>
    <property type="molecule type" value="Genomic_DNA"/>
</dbReference>
<reference evidence="2 4" key="2">
    <citation type="submission" date="2016-11" db="EMBL/GenBank/DDBJ databases">
        <title>Genome sequencing of Amycolatopsis regifaucium.</title>
        <authorList>
            <person name="Mayilraj S."/>
            <person name="Kaur N."/>
        </authorList>
    </citation>
    <scope>NUCLEOTIDE SEQUENCE [LARGE SCALE GENOMIC DNA]</scope>
    <source>
        <strain evidence="2 4">GY080</strain>
    </source>
</reference>
<dbReference type="RefSeq" id="WP_061988086.1">
    <property type="nucleotide sequence ID" value="NZ_FOPQ01000016.1"/>
</dbReference>
<keyword evidence="4" id="KW-1185">Reference proteome</keyword>
<dbReference type="AlphaFoldDB" id="A0A154MQF7"/>
<name>A0A154MQF7_9PSEU</name>
<evidence type="ECO:0000313" key="4">
    <source>
        <dbReference type="Proteomes" id="UP000186883"/>
    </source>
</evidence>
<sequence>MRIGELSKRTDVSPRSLRMVAPPARDPRNVIAVGDMSVPDLDGVLAPEITAVQPLSDAPAAHKVA</sequence>
<dbReference type="EMBL" id="LOBU02000031">
    <property type="protein sequence ID" value="OKA03487.1"/>
    <property type="molecule type" value="Genomic_DNA"/>
</dbReference>
<organism evidence="1 3">
    <name type="scientific">Amycolatopsis regifaucium</name>
    <dbReference type="NCBI Taxonomy" id="546365"/>
    <lineage>
        <taxon>Bacteria</taxon>
        <taxon>Bacillati</taxon>
        <taxon>Actinomycetota</taxon>
        <taxon>Actinomycetes</taxon>
        <taxon>Pseudonocardiales</taxon>
        <taxon>Pseudonocardiaceae</taxon>
        <taxon>Amycolatopsis</taxon>
    </lineage>
</organism>